<accession>A0A485BNJ0</accession>
<dbReference type="EMBL" id="CAADJD010000022">
    <property type="protein sequence ID" value="VFS74644.1"/>
    <property type="molecule type" value="Genomic_DNA"/>
</dbReference>
<evidence type="ECO:0000313" key="2">
    <source>
        <dbReference type="Proteomes" id="UP000401081"/>
    </source>
</evidence>
<evidence type="ECO:0000313" key="1">
    <source>
        <dbReference type="EMBL" id="VFS74644.1"/>
    </source>
</evidence>
<keyword evidence="2" id="KW-1185">Reference proteome</keyword>
<reference evidence="1 2" key="1">
    <citation type="submission" date="2019-03" db="EMBL/GenBank/DDBJ databases">
        <authorList>
            <consortium name="Pathogen Informatics"/>
        </authorList>
    </citation>
    <scope>NUCLEOTIDE SEQUENCE [LARGE SCALE GENOMIC DNA]</scope>
    <source>
        <strain evidence="1 2">NCTC12993</strain>
    </source>
</reference>
<dbReference type="Proteomes" id="UP000401081">
    <property type="component" value="Unassembled WGS sequence"/>
</dbReference>
<dbReference type="AlphaFoldDB" id="A0A485BNJ0"/>
<gene>
    <name evidence="1" type="ORF">NCTC12993_05166</name>
</gene>
<protein>
    <submittedName>
        <fullName evidence="1">Uncharacterized protein</fullName>
    </submittedName>
</protein>
<proteinExistence type="predicted"/>
<name>A0A485BNJ0_KLUCR</name>
<organism evidence="1 2">
    <name type="scientific">Kluyvera cryocrescens</name>
    <name type="common">Kluyvera citrophila</name>
    <dbReference type="NCBI Taxonomy" id="580"/>
    <lineage>
        <taxon>Bacteria</taxon>
        <taxon>Pseudomonadati</taxon>
        <taxon>Pseudomonadota</taxon>
        <taxon>Gammaproteobacteria</taxon>
        <taxon>Enterobacterales</taxon>
        <taxon>Enterobacteriaceae</taxon>
        <taxon>Kluyvera</taxon>
    </lineage>
</organism>
<sequence length="38" mass="4346">MNTLQILTGCFVLSCQLVFVPPYLPQPPFWILLPLMVI</sequence>